<feature type="transmembrane region" description="Helical" evidence="1">
    <location>
        <begin position="144"/>
        <end position="162"/>
    </location>
</feature>
<gene>
    <name evidence="3" type="ORF">CAMP_LOCUS12722</name>
</gene>
<feature type="transmembrane region" description="Helical" evidence="1">
    <location>
        <begin position="169"/>
        <end position="186"/>
    </location>
</feature>
<comment type="subcellular location">
    <subcellularLocation>
        <location evidence="1">Membrane</location>
        <topology evidence="1">Multi-pass membrane protein</topology>
    </subcellularLocation>
</comment>
<dbReference type="Proteomes" id="UP001152747">
    <property type="component" value="Unassembled WGS sequence"/>
</dbReference>
<dbReference type="EMBL" id="CANHGI010000005">
    <property type="protein sequence ID" value="CAI5450085.1"/>
    <property type="molecule type" value="Genomic_DNA"/>
</dbReference>
<dbReference type="PANTHER" id="PTHR12300">
    <property type="entry name" value="HVA22-LIKE PROTEINS"/>
    <property type="match status" value="1"/>
</dbReference>
<evidence type="ECO:0000256" key="1">
    <source>
        <dbReference type="RuleBase" id="RU362006"/>
    </source>
</evidence>
<comment type="similarity">
    <text evidence="1">Belongs to the DP1 family.</text>
</comment>
<dbReference type="Pfam" id="PF03134">
    <property type="entry name" value="TB2_DP1_HVA22"/>
    <property type="match status" value="1"/>
</dbReference>
<dbReference type="PANTHER" id="PTHR12300:SF185">
    <property type="entry name" value="RECEPTOR EXPRESSION-ENHANCING PROTEIN"/>
    <property type="match status" value="1"/>
</dbReference>
<dbReference type="InterPro" id="IPR004345">
    <property type="entry name" value="TB2_DP1_HVA22"/>
</dbReference>
<keyword evidence="1" id="KW-0812">Transmembrane</keyword>
<comment type="caution">
    <text evidence="3">The sequence shown here is derived from an EMBL/GenBank/DDBJ whole genome shotgun (WGS) entry which is preliminary data.</text>
</comment>
<keyword evidence="1" id="KW-0472">Membrane</keyword>
<feature type="compositionally biased region" description="Polar residues" evidence="2">
    <location>
        <begin position="223"/>
        <end position="236"/>
    </location>
</feature>
<evidence type="ECO:0000313" key="3">
    <source>
        <dbReference type="EMBL" id="CAI5450085.1"/>
    </source>
</evidence>
<accession>A0A9P1N3K0</accession>
<reference evidence="3" key="1">
    <citation type="submission" date="2022-11" db="EMBL/GenBank/DDBJ databases">
        <authorList>
            <person name="Kikuchi T."/>
        </authorList>
    </citation>
    <scope>NUCLEOTIDE SEQUENCE</scope>
    <source>
        <strain evidence="3">PS1010</strain>
    </source>
</reference>
<feature type="transmembrane region" description="Helical" evidence="1">
    <location>
        <begin position="99"/>
        <end position="124"/>
    </location>
</feature>
<organism evidence="3 4">
    <name type="scientific">Caenorhabditis angaria</name>
    <dbReference type="NCBI Taxonomy" id="860376"/>
    <lineage>
        <taxon>Eukaryota</taxon>
        <taxon>Metazoa</taxon>
        <taxon>Ecdysozoa</taxon>
        <taxon>Nematoda</taxon>
        <taxon>Chromadorea</taxon>
        <taxon>Rhabditida</taxon>
        <taxon>Rhabditina</taxon>
        <taxon>Rhabditomorpha</taxon>
        <taxon>Rhabditoidea</taxon>
        <taxon>Rhabditidae</taxon>
        <taxon>Peloderinae</taxon>
        <taxon>Caenorhabditis</taxon>
    </lineage>
</organism>
<sequence length="236" mass="26735">MSHARFKNVLQFELTAQNVKFKKKCPNQINPNFVTRQKMPEKVRTPRTVLNEQDLPVVDGWNAAYSDLLKYLSASHGELIDHIVLKIEELGVKRDHLTYIAFGLTGFYLIFGSAARLLCNFIGFGYPMYASVKAIRSHQTDDDTIWLIYWTCFAVLSLFDFFSEGILSFFPFYYIFKAIFLIYLYLPQTHGSIVFYHKVVNPLVNSIDILLGSGGNSGNSGNPAENTQAPLTAPTN</sequence>
<feature type="region of interest" description="Disordered" evidence="2">
    <location>
        <begin position="217"/>
        <end position="236"/>
    </location>
</feature>
<protein>
    <recommendedName>
        <fullName evidence="1">Receptor expression-enhancing protein</fullName>
    </recommendedName>
</protein>
<dbReference type="GO" id="GO:0016020">
    <property type="term" value="C:membrane"/>
    <property type="evidence" value="ECO:0007669"/>
    <property type="project" value="UniProtKB-SubCell"/>
</dbReference>
<evidence type="ECO:0000256" key="2">
    <source>
        <dbReference type="SAM" id="MobiDB-lite"/>
    </source>
</evidence>
<keyword evidence="4" id="KW-1185">Reference proteome</keyword>
<proteinExistence type="inferred from homology"/>
<evidence type="ECO:0000313" key="4">
    <source>
        <dbReference type="Proteomes" id="UP001152747"/>
    </source>
</evidence>
<dbReference type="OrthoDB" id="5913021at2759"/>
<keyword evidence="1" id="KW-1133">Transmembrane helix</keyword>
<name>A0A9P1N3K0_9PELO</name>
<dbReference type="AlphaFoldDB" id="A0A9P1N3K0"/>